<evidence type="ECO:0000313" key="2">
    <source>
        <dbReference type="EMBL" id="KKN88389.1"/>
    </source>
</evidence>
<organism evidence="2">
    <name type="scientific">marine sediment metagenome</name>
    <dbReference type="NCBI Taxonomy" id="412755"/>
    <lineage>
        <taxon>unclassified sequences</taxon>
        <taxon>metagenomes</taxon>
        <taxon>ecological metagenomes</taxon>
    </lineage>
</organism>
<gene>
    <name evidence="2" type="ORF">LCGC14_0249520</name>
</gene>
<dbReference type="PANTHER" id="PTHR36973:SF4">
    <property type="entry name" value="NODULATION PROTEIN"/>
    <property type="match status" value="1"/>
</dbReference>
<dbReference type="Gene3D" id="3.40.50.150">
    <property type="entry name" value="Vaccinia Virus protein VP39"/>
    <property type="match status" value="1"/>
</dbReference>
<dbReference type="Pfam" id="PF05050">
    <property type="entry name" value="Methyltransf_21"/>
    <property type="match status" value="1"/>
</dbReference>
<sequence>MANSGQDFIKAVKPLRWSPDAIYQVGVGKHYPEVKAFQKEWPEVPITGCEPHPSIYRRLTEKYPGKIYNIAMGEEDGSVDLYHRKKHKDGSSVFQRKYDPNRPLVKHRVTCGTLDTFFCDKIANALLWLDCEGSELRVLRGGKRFLKGVSVINVEMISEPPCDGWCSAKDVNNELIGNGFVLHSSHTHRDNHNQYDAIYVRSGMV</sequence>
<protein>
    <recommendedName>
        <fullName evidence="1">Methyltransferase FkbM domain-containing protein</fullName>
    </recommendedName>
</protein>
<dbReference type="InterPro" id="IPR053188">
    <property type="entry name" value="FkbM_Methyltransferase"/>
</dbReference>
<feature type="domain" description="Methyltransferase FkbM" evidence="1">
    <location>
        <begin position="46"/>
        <end position="179"/>
    </location>
</feature>
<dbReference type="InterPro" id="IPR029063">
    <property type="entry name" value="SAM-dependent_MTases_sf"/>
</dbReference>
<comment type="caution">
    <text evidence="2">The sequence shown here is derived from an EMBL/GenBank/DDBJ whole genome shotgun (WGS) entry which is preliminary data.</text>
</comment>
<evidence type="ECO:0000259" key="1">
    <source>
        <dbReference type="Pfam" id="PF05050"/>
    </source>
</evidence>
<name>A0A0F9U9T8_9ZZZZ</name>
<dbReference type="AlphaFoldDB" id="A0A0F9U9T8"/>
<dbReference type="GO" id="GO:0008171">
    <property type="term" value="F:O-methyltransferase activity"/>
    <property type="evidence" value="ECO:0007669"/>
    <property type="project" value="TreeGrafter"/>
</dbReference>
<proteinExistence type="predicted"/>
<dbReference type="InterPro" id="IPR006342">
    <property type="entry name" value="FkbM_mtfrase"/>
</dbReference>
<reference evidence="2" key="1">
    <citation type="journal article" date="2015" name="Nature">
        <title>Complex archaea that bridge the gap between prokaryotes and eukaryotes.</title>
        <authorList>
            <person name="Spang A."/>
            <person name="Saw J.H."/>
            <person name="Jorgensen S.L."/>
            <person name="Zaremba-Niedzwiedzka K."/>
            <person name="Martijn J."/>
            <person name="Lind A.E."/>
            <person name="van Eijk R."/>
            <person name="Schleper C."/>
            <person name="Guy L."/>
            <person name="Ettema T.J."/>
        </authorList>
    </citation>
    <scope>NUCLEOTIDE SEQUENCE</scope>
</reference>
<accession>A0A0F9U9T8</accession>
<dbReference type="EMBL" id="LAZR01000129">
    <property type="protein sequence ID" value="KKN88389.1"/>
    <property type="molecule type" value="Genomic_DNA"/>
</dbReference>
<dbReference type="PANTHER" id="PTHR36973">
    <property type="entry name" value="SLL1456 PROTEIN-RELATED"/>
    <property type="match status" value="1"/>
</dbReference>
<dbReference type="SUPFAM" id="SSF53335">
    <property type="entry name" value="S-adenosyl-L-methionine-dependent methyltransferases"/>
    <property type="match status" value="1"/>
</dbReference>
<dbReference type="NCBIfam" id="TIGR01444">
    <property type="entry name" value="fkbM_fam"/>
    <property type="match status" value="1"/>
</dbReference>